<comment type="caution">
    <text evidence="2">The sequence shown here is derived from an EMBL/GenBank/DDBJ whole genome shotgun (WGS) entry which is preliminary data.</text>
</comment>
<protein>
    <submittedName>
        <fullName evidence="2">Uncharacterized protein</fullName>
    </submittedName>
</protein>
<feature type="transmembrane region" description="Helical" evidence="1">
    <location>
        <begin position="44"/>
        <end position="63"/>
    </location>
</feature>
<keyword evidence="1" id="KW-1133">Transmembrane helix</keyword>
<sequence length="156" mass="17017">MRRPVRRPALPLGSPLQLLLLLSSFALAGYAGVRLLEGDWFGVALWFVGAAILHDLVLLPLYGSADQALLRGCQAAGRRRWVSYVRVPAAFSLLLLLVWFPLIGGRVADRYALATGLSADGFLARWLLITAVLFGGSAVVLVLRLRQSRRASKEHA</sequence>
<dbReference type="RefSeq" id="WP_062149220.1">
    <property type="nucleotide sequence ID" value="NZ_KQ947987.1"/>
</dbReference>
<proteinExistence type="predicted"/>
<dbReference type="EMBL" id="LMWJ01000009">
    <property type="protein sequence ID" value="KUM76302.1"/>
    <property type="molecule type" value="Genomic_DNA"/>
</dbReference>
<keyword evidence="3" id="KW-1185">Reference proteome</keyword>
<reference evidence="2 3" key="1">
    <citation type="submission" date="2015-10" db="EMBL/GenBank/DDBJ databases">
        <title>Draft genome sequence of Streptomyces curacoi DSM 40107, type strain for the species Streptomyces curacoi.</title>
        <authorList>
            <person name="Ruckert C."/>
            <person name="Winkler A."/>
            <person name="Kalinowski J."/>
            <person name="Kampfer P."/>
            <person name="Glaeser S."/>
        </authorList>
    </citation>
    <scope>NUCLEOTIDE SEQUENCE [LARGE SCALE GENOMIC DNA]</scope>
    <source>
        <strain evidence="2 3">DSM 40107</strain>
    </source>
</reference>
<dbReference type="STRING" id="146536.AQI70_15235"/>
<name>A0A117PB67_9ACTN</name>
<feature type="transmembrane region" description="Helical" evidence="1">
    <location>
        <begin position="84"/>
        <end position="103"/>
    </location>
</feature>
<evidence type="ECO:0000313" key="3">
    <source>
        <dbReference type="Proteomes" id="UP000054024"/>
    </source>
</evidence>
<feature type="transmembrane region" description="Helical" evidence="1">
    <location>
        <begin position="123"/>
        <end position="143"/>
    </location>
</feature>
<accession>A0A117PB67</accession>
<evidence type="ECO:0000256" key="1">
    <source>
        <dbReference type="SAM" id="Phobius"/>
    </source>
</evidence>
<keyword evidence="1" id="KW-0472">Membrane</keyword>
<dbReference type="AlphaFoldDB" id="A0A117PB67"/>
<gene>
    <name evidence="2" type="ORF">AQI70_15235</name>
</gene>
<evidence type="ECO:0000313" key="2">
    <source>
        <dbReference type="EMBL" id="KUM76302.1"/>
    </source>
</evidence>
<dbReference type="Proteomes" id="UP000054024">
    <property type="component" value="Unassembled WGS sequence"/>
</dbReference>
<organism evidence="2 3">
    <name type="scientific">Streptomyces curacoi</name>
    <dbReference type="NCBI Taxonomy" id="146536"/>
    <lineage>
        <taxon>Bacteria</taxon>
        <taxon>Bacillati</taxon>
        <taxon>Actinomycetota</taxon>
        <taxon>Actinomycetes</taxon>
        <taxon>Kitasatosporales</taxon>
        <taxon>Streptomycetaceae</taxon>
        <taxon>Streptomyces</taxon>
    </lineage>
</organism>
<keyword evidence="1" id="KW-0812">Transmembrane</keyword>